<comment type="function">
    <text evidence="5">Attaches a formyl group to the free amino group of methionyl-tRNA(fMet). The formyl group appears to play a dual role in the initiator identity of N-formylmethionyl-tRNA by promoting its recognition by IF2 and preventing the misappropriation of this tRNA by the elongation apparatus.</text>
</comment>
<dbReference type="Proteomes" id="UP000824264">
    <property type="component" value="Unassembled WGS sequence"/>
</dbReference>
<protein>
    <recommendedName>
        <fullName evidence="2 5">Methionyl-tRNA formyltransferase</fullName>
        <ecNumber evidence="2 5">2.1.2.9</ecNumber>
    </recommendedName>
</protein>
<dbReference type="Pfam" id="PF00551">
    <property type="entry name" value="Formyl_trans_N"/>
    <property type="match status" value="1"/>
</dbReference>
<evidence type="ECO:0000256" key="1">
    <source>
        <dbReference type="ARBA" id="ARBA00010699"/>
    </source>
</evidence>
<feature type="domain" description="Formyl transferase N-terminal" evidence="7">
    <location>
        <begin position="9"/>
        <end position="188"/>
    </location>
</feature>
<dbReference type="SUPFAM" id="SSF50486">
    <property type="entry name" value="FMT C-terminal domain-like"/>
    <property type="match status" value="1"/>
</dbReference>
<dbReference type="GO" id="GO:0004479">
    <property type="term" value="F:methionyl-tRNA formyltransferase activity"/>
    <property type="evidence" value="ECO:0007669"/>
    <property type="project" value="UniProtKB-UniRule"/>
</dbReference>
<comment type="caution">
    <text evidence="9">The sequence shown here is derived from an EMBL/GenBank/DDBJ whole genome shotgun (WGS) entry which is preliminary data.</text>
</comment>
<evidence type="ECO:0000313" key="9">
    <source>
        <dbReference type="EMBL" id="HIW79063.1"/>
    </source>
</evidence>
<dbReference type="InterPro" id="IPR041711">
    <property type="entry name" value="Met-tRNA-FMT_N"/>
</dbReference>
<name>A0A9D1U9F7_9BACT</name>
<evidence type="ECO:0000256" key="4">
    <source>
        <dbReference type="ARBA" id="ARBA00022917"/>
    </source>
</evidence>
<dbReference type="PANTHER" id="PTHR11138">
    <property type="entry name" value="METHIONYL-TRNA FORMYLTRANSFERASE"/>
    <property type="match status" value="1"/>
</dbReference>
<accession>A0A9D1U9F7</accession>
<feature type="binding site" evidence="5">
    <location>
        <begin position="117"/>
        <end position="120"/>
    </location>
    <ligand>
        <name>(6S)-5,6,7,8-tetrahydrofolate</name>
        <dbReference type="ChEBI" id="CHEBI:57453"/>
    </ligand>
</feature>
<dbReference type="AlphaFoldDB" id="A0A9D1U9F7"/>
<dbReference type="CDD" id="cd08646">
    <property type="entry name" value="FMT_core_Met-tRNA-FMT_N"/>
    <property type="match status" value="1"/>
</dbReference>
<dbReference type="EMBL" id="DXGI01000306">
    <property type="protein sequence ID" value="HIW79063.1"/>
    <property type="molecule type" value="Genomic_DNA"/>
</dbReference>
<dbReference type="InterPro" id="IPR005794">
    <property type="entry name" value="Fmt"/>
</dbReference>
<proteinExistence type="inferred from homology"/>
<keyword evidence="3 5" id="KW-0808">Transferase</keyword>
<evidence type="ECO:0000259" key="8">
    <source>
        <dbReference type="Pfam" id="PF02911"/>
    </source>
</evidence>
<evidence type="ECO:0000256" key="2">
    <source>
        <dbReference type="ARBA" id="ARBA00012261"/>
    </source>
</evidence>
<keyword evidence="6" id="KW-0732">Signal</keyword>
<comment type="catalytic activity">
    <reaction evidence="5">
        <text>L-methionyl-tRNA(fMet) + (6R)-10-formyltetrahydrofolate = N-formyl-L-methionyl-tRNA(fMet) + (6S)-5,6,7,8-tetrahydrofolate + H(+)</text>
        <dbReference type="Rhea" id="RHEA:24380"/>
        <dbReference type="Rhea" id="RHEA-COMP:9952"/>
        <dbReference type="Rhea" id="RHEA-COMP:9953"/>
        <dbReference type="ChEBI" id="CHEBI:15378"/>
        <dbReference type="ChEBI" id="CHEBI:57453"/>
        <dbReference type="ChEBI" id="CHEBI:78530"/>
        <dbReference type="ChEBI" id="CHEBI:78844"/>
        <dbReference type="ChEBI" id="CHEBI:195366"/>
        <dbReference type="EC" id="2.1.2.9"/>
    </reaction>
</comment>
<evidence type="ECO:0000256" key="5">
    <source>
        <dbReference type="HAMAP-Rule" id="MF_00182"/>
    </source>
</evidence>
<reference evidence="9" key="2">
    <citation type="submission" date="2021-04" db="EMBL/GenBank/DDBJ databases">
        <authorList>
            <person name="Gilroy R."/>
        </authorList>
    </citation>
    <scope>NUCLEOTIDE SEQUENCE</scope>
    <source>
        <strain evidence="9">ChiSxjej5B17-1746</strain>
    </source>
</reference>
<dbReference type="HAMAP" id="MF_00182">
    <property type="entry name" value="Formyl_trans"/>
    <property type="match status" value="1"/>
</dbReference>
<evidence type="ECO:0000259" key="7">
    <source>
        <dbReference type="Pfam" id="PF00551"/>
    </source>
</evidence>
<organism evidence="9 10">
    <name type="scientific">Candidatus Bilophila faecipullorum</name>
    <dbReference type="NCBI Taxonomy" id="2838482"/>
    <lineage>
        <taxon>Bacteria</taxon>
        <taxon>Pseudomonadati</taxon>
        <taxon>Thermodesulfobacteriota</taxon>
        <taxon>Desulfovibrionia</taxon>
        <taxon>Desulfovibrionales</taxon>
        <taxon>Desulfovibrionaceae</taxon>
        <taxon>Bilophila</taxon>
    </lineage>
</organism>
<dbReference type="InterPro" id="IPR036477">
    <property type="entry name" value="Formyl_transf_N_sf"/>
</dbReference>
<dbReference type="NCBIfam" id="TIGR00460">
    <property type="entry name" value="fmt"/>
    <property type="match status" value="1"/>
</dbReference>
<evidence type="ECO:0000313" key="10">
    <source>
        <dbReference type="Proteomes" id="UP000824264"/>
    </source>
</evidence>
<dbReference type="GO" id="GO:0005829">
    <property type="term" value="C:cytosol"/>
    <property type="evidence" value="ECO:0007669"/>
    <property type="project" value="TreeGrafter"/>
</dbReference>
<dbReference type="InterPro" id="IPR005793">
    <property type="entry name" value="Formyl_trans_C"/>
</dbReference>
<dbReference type="EC" id="2.1.2.9" evidence="2 5"/>
<keyword evidence="4 5" id="KW-0648">Protein biosynthesis</keyword>
<dbReference type="Pfam" id="PF02911">
    <property type="entry name" value="Formyl_trans_C"/>
    <property type="match status" value="1"/>
</dbReference>
<sequence length="335" mass="35316">MTAASQPLRVVFMGTPVFAATVLRHVAAWPGCEVVAAYCQPDRPAGRGHKLQPPAVKVLAQELGIPVFQPVNFRDEADRAALSDLRPDALVVAAYGLILPQSVLDIPSIGPFNVHGSLLPQYRGAAPIQRAIMDGNKLTGITIMRMERGLDTGPMLAQRAVGIGIDDTAATLHDELADLGGRLMVEVLQQIAEGNPPTPIPQDDARATHAAKLTKADGHVGWEESAAALHARIRGVTPWPGAQTVFLLPGRDPLPVLLQPGRAGAAFPMKDRPAPGTVLGLHEGGLVMACADGEYILSTLKPAGGKPMSAEAFWNGYCRAISHDQPGRAVSPANV</sequence>
<dbReference type="Gene3D" id="3.40.50.12230">
    <property type="match status" value="1"/>
</dbReference>
<evidence type="ECO:0000256" key="3">
    <source>
        <dbReference type="ARBA" id="ARBA00022679"/>
    </source>
</evidence>
<gene>
    <name evidence="5 9" type="primary">fmt</name>
    <name evidence="9" type="ORF">H9874_07965</name>
</gene>
<reference evidence="9" key="1">
    <citation type="journal article" date="2021" name="PeerJ">
        <title>Extensive microbial diversity within the chicken gut microbiome revealed by metagenomics and culture.</title>
        <authorList>
            <person name="Gilroy R."/>
            <person name="Ravi A."/>
            <person name="Getino M."/>
            <person name="Pursley I."/>
            <person name="Horton D.L."/>
            <person name="Alikhan N.F."/>
            <person name="Baker D."/>
            <person name="Gharbi K."/>
            <person name="Hall N."/>
            <person name="Watson M."/>
            <person name="Adriaenssens E.M."/>
            <person name="Foster-Nyarko E."/>
            <person name="Jarju S."/>
            <person name="Secka A."/>
            <person name="Antonio M."/>
            <person name="Oren A."/>
            <person name="Chaudhuri R.R."/>
            <person name="La Ragione R."/>
            <person name="Hildebrand F."/>
            <person name="Pallen M.J."/>
        </authorList>
    </citation>
    <scope>NUCLEOTIDE SEQUENCE</scope>
    <source>
        <strain evidence="9">ChiSxjej5B17-1746</strain>
    </source>
</reference>
<dbReference type="SUPFAM" id="SSF53328">
    <property type="entry name" value="Formyltransferase"/>
    <property type="match status" value="1"/>
</dbReference>
<feature type="domain" description="Formyl transferase C-terminal" evidence="8">
    <location>
        <begin position="212"/>
        <end position="317"/>
    </location>
</feature>
<dbReference type="PANTHER" id="PTHR11138:SF5">
    <property type="entry name" value="METHIONYL-TRNA FORMYLTRANSFERASE, MITOCHONDRIAL"/>
    <property type="match status" value="1"/>
</dbReference>
<dbReference type="InterPro" id="IPR044135">
    <property type="entry name" value="Met-tRNA-FMT_C"/>
</dbReference>
<feature type="signal peptide" evidence="6">
    <location>
        <begin position="1"/>
        <end position="19"/>
    </location>
</feature>
<dbReference type="CDD" id="cd08704">
    <property type="entry name" value="Met_tRNA_FMT_C"/>
    <property type="match status" value="1"/>
</dbReference>
<feature type="chain" id="PRO_5039570333" description="Methionyl-tRNA formyltransferase" evidence="6">
    <location>
        <begin position="20"/>
        <end position="335"/>
    </location>
</feature>
<comment type="similarity">
    <text evidence="1 5">Belongs to the Fmt family.</text>
</comment>
<evidence type="ECO:0000256" key="6">
    <source>
        <dbReference type="SAM" id="SignalP"/>
    </source>
</evidence>
<dbReference type="InterPro" id="IPR002376">
    <property type="entry name" value="Formyl_transf_N"/>
</dbReference>
<dbReference type="InterPro" id="IPR011034">
    <property type="entry name" value="Formyl_transferase-like_C_sf"/>
</dbReference>